<feature type="compositionally biased region" description="Basic and acidic residues" evidence="1">
    <location>
        <begin position="1"/>
        <end position="11"/>
    </location>
</feature>
<protein>
    <submittedName>
        <fullName evidence="4">DUF305 domain-containing protein</fullName>
    </submittedName>
</protein>
<evidence type="ECO:0000256" key="1">
    <source>
        <dbReference type="SAM" id="MobiDB-lite"/>
    </source>
</evidence>
<dbReference type="Pfam" id="PF03713">
    <property type="entry name" value="DUF305"/>
    <property type="match status" value="1"/>
</dbReference>
<gene>
    <name evidence="4" type="ORF">H6H00_28440</name>
</gene>
<dbReference type="PANTHER" id="PTHR36933">
    <property type="entry name" value="SLL0788 PROTEIN"/>
    <property type="match status" value="1"/>
</dbReference>
<dbReference type="InterPro" id="IPR005183">
    <property type="entry name" value="DUF305_CopM-like"/>
</dbReference>
<dbReference type="KEGG" id="ppel:H6H00_28440"/>
<feature type="domain" description="DUF305" evidence="3">
    <location>
        <begin position="87"/>
        <end position="247"/>
    </location>
</feature>
<dbReference type="Gene3D" id="1.20.1260.10">
    <property type="match status" value="1"/>
</dbReference>
<evidence type="ECO:0000313" key="4">
    <source>
        <dbReference type="EMBL" id="QNG51969.1"/>
    </source>
</evidence>
<accession>A0A7G7MGQ8</accession>
<dbReference type="EMBL" id="CP060131">
    <property type="protein sequence ID" value="QNG51969.1"/>
    <property type="molecule type" value="Genomic_DNA"/>
</dbReference>
<sequence>MSGADIRHSGDTTDAGGPPAANPPDDGDADGGDAGGGRGPGGRPRWARGLITACLAAALLLLGATGGLLLGRPGDAPATPDLESVSVGFAQDMSVHHGNAVQMAVGARDRSTDPAIRQLAYDIESGQTAQVGQMQGWLSLWNAPTRSTSGYMRWMPDMVTGMGMGHASDGLAAMPGMASAEDLARLRNSTGPAGDVLFLQLMLRHHEGGAAMLRYAADNAELPQVRNLAAQMLTAQTAESQAIRQMLAERGAAPLGG</sequence>
<evidence type="ECO:0000256" key="2">
    <source>
        <dbReference type="SAM" id="Phobius"/>
    </source>
</evidence>
<dbReference type="Proteomes" id="UP000515728">
    <property type="component" value="Chromosome"/>
</dbReference>
<keyword evidence="5" id="KW-1185">Reference proteome</keyword>
<evidence type="ECO:0000259" key="3">
    <source>
        <dbReference type="Pfam" id="PF03713"/>
    </source>
</evidence>
<keyword evidence="2" id="KW-0472">Membrane</keyword>
<dbReference type="InterPro" id="IPR012347">
    <property type="entry name" value="Ferritin-like"/>
</dbReference>
<feature type="transmembrane region" description="Helical" evidence="2">
    <location>
        <begin position="50"/>
        <end position="70"/>
    </location>
</feature>
<dbReference type="RefSeq" id="WP_185718721.1">
    <property type="nucleotide sequence ID" value="NZ_BAAAWI010000001.1"/>
</dbReference>
<reference evidence="4 5" key="1">
    <citation type="submission" date="2020-08" db="EMBL/GenBank/DDBJ databases">
        <authorList>
            <person name="Mo P."/>
        </authorList>
    </citation>
    <scope>NUCLEOTIDE SEQUENCE [LARGE SCALE GENOMIC DNA]</scope>
    <source>
        <strain evidence="4 5">CGMCC 4.1532</strain>
    </source>
</reference>
<name>A0A7G7MGQ8_9PSEU</name>
<feature type="compositionally biased region" description="Gly residues" evidence="1">
    <location>
        <begin position="32"/>
        <end position="42"/>
    </location>
</feature>
<keyword evidence="2" id="KW-0812">Transmembrane</keyword>
<feature type="region of interest" description="Disordered" evidence="1">
    <location>
        <begin position="1"/>
        <end position="43"/>
    </location>
</feature>
<proteinExistence type="predicted"/>
<dbReference type="PANTHER" id="PTHR36933:SF1">
    <property type="entry name" value="SLL0788 PROTEIN"/>
    <property type="match status" value="1"/>
</dbReference>
<evidence type="ECO:0000313" key="5">
    <source>
        <dbReference type="Proteomes" id="UP000515728"/>
    </source>
</evidence>
<dbReference type="AlphaFoldDB" id="A0A7G7MGQ8"/>
<keyword evidence="2" id="KW-1133">Transmembrane helix</keyword>
<organism evidence="4 5">
    <name type="scientific">Pseudonocardia petroleophila</name>
    <dbReference type="NCBI Taxonomy" id="37331"/>
    <lineage>
        <taxon>Bacteria</taxon>
        <taxon>Bacillati</taxon>
        <taxon>Actinomycetota</taxon>
        <taxon>Actinomycetes</taxon>
        <taxon>Pseudonocardiales</taxon>
        <taxon>Pseudonocardiaceae</taxon>
        <taxon>Pseudonocardia</taxon>
    </lineage>
</organism>